<evidence type="ECO:0000256" key="1">
    <source>
        <dbReference type="SAM" id="MobiDB-lite"/>
    </source>
</evidence>
<name>A0ABV0UYW2_9TELE</name>
<reference evidence="2 3" key="1">
    <citation type="submission" date="2021-06" db="EMBL/GenBank/DDBJ databases">
        <authorList>
            <person name="Palmer J.M."/>
        </authorList>
    </citation>
    <scope>NUCLEOTIDE SEQUENCE [LARGE SCALE GENOMIC DNA]</scope>
    <source>
        <strain evidence="3">if_2019</strain>
        <tissue evidence="2">Muscle</tissue>
    </source>
</reference>
<accession>A0ABV0UYW2</accession>
<organism evidence="2 3">
    <name type="scientific">Ilyodon furcidens</name>
    <name type="common">goldbreast splitfin</name>
    <dbReference type="NCBI Taxonomy" id="33524"/>
    <lineage>
        <taxon>Eukaryota</taxon>
        <taxon>Metazoa</taxon>
        <taxon>Chordata</taxon>
        <taxon>Craniata</taxon>
        <taxon>Vertebrata</taxon>
        <taxon>Euteleostomi</taxon>
        <taxon>Actinopterygii</taxon>
        <taxon>Neopterygii</taxon>
        <taxon>Teleostei</taxon>
        <taxon>Neoteleostei</taxon>
        <taxon>Acanthomorphata</taxon>
        <taxon>Ovalentaria</taxon>
        <taxon>Atherinomorphae</taxon>
        <taxon>Cyprinodontiformes</taxon>
        <taxon>Goodeidae</taxon>
        <taxon>Ilyodon</taxon>
    </lineage>
</organism>
<evidence type="ECO:0000313" key="2">
    <source>
        <dbReference type="EMBL" id="MEQ2249560.1"/>
    </source>
</evidence>
<keyword evidence="3" id="KW-1185">Reference proteome</keyword>
<comment type="caution">
    <text evidence="2">The sequence shown here is derived from an EMBL/GenBank/DDBJ whole genome shotgun (WGS) entry which is preliminary data.</text>
</comment>
<sequence>MHTIKLFANRHKKTEEEEEEEARPHLQQNIGRHRSTLHIKPNFCYSVVISAGAEETGRAQLTAIHSKVEGVCFLHSGHGIWCPTHNHLNKIMYTRAVWKDVEQEE</sequence>
<dbReference type="EMBL" id="JAHRIQ010085696">
    <property type="protein sequence ID" value="MEQ2249560.1"/>
    <property type="molecule type" value="Genomic_DNA"/>
</dbReference>
<protein>
    <submittedName>
        <fullName evidence="2">Uncharacterized protein</fullName>
    </submittedName>
</protein>
<dbReference type="Proteomes" id="UP001482620">
    <property type="component" value="Unassembled WGS sequence"/>
</dbReference>
<feature type="region of interest" description="Disordered" evidence="1">
    <location>
        <begin position="1"/>
        <end position="28"/>
    </location>
</feature>
<proteinExistence type="predicted"/>
<gene>
    <name evidence="2" type="ORF">ILYODFUR_030645</name>
</gene>
<evidence type="ECO:0000313" key="3">
    <source>
        <dbReference type="Proteomes" id="UP001482620"/>
    </source>
</evidence>